<evidence type="ECO:0000313" key="13">
    <source>
        <dbReference type="EMBL" id="TDL27366.1"/>
    </source>
</evidence>
<dbReference type="VEuPathDB" id="FungiDB:BD410DRAFT_714132"/>
<feature type="compositionally biased region" description="Polar residues" evidence="11">
    <location>
        <begin position="445"/>
        <end position="454"/>
    </location>
</feature>
<dbReference type="FunFam" id="3.30.70.1170:FF:000001">
    <property type="entry name" value="Ribosomal RNA methyltransferase Nop2"/>
    <property type="match status" value="1"/>
</dbReference>
<keyword evidence="6 10" id="KW-0949">S-adenosyl-L-methionine</keyword>
<evidence type="ECO:0000256" key="3">
    <source>
        <dbReference type="ARBA" id="ARBA00022517"/>
    </source>
</evidence>
<dbReference type="InterPro" id="IPR001678">
    <property type="entry name" value="MeTrfase_RsmB-F_NOP2_dom"/>
</dbReference>
<dbReference type="InterPro" id="IPR023273">
    <property type="entry name" value="RCMT_NOP2"/>
</dbReference>
<dbReference type="PRINTS" id="PR02012">
    <property type="entry name" value="RCMTNOP2"/>
</dbReference>
<dbReference type="InterPro" id="IPR029063">
    <property type="entry name" value="SAM-dependent_MTases_sf"/>
</dbReference>
<evidence type="ECO:0000256" key="4">
    <source>
        <dbReference type="ARBA" id="ARBA00022603"/>
    </source>
</evidence>
<dbReference type="InterPro" id="IPR018314">
    <property type="entry name" value="RsmB/NOL1/NOP2-like_CS"/>
</dbReference>
<feature type="binding site" evidence="10">
    <location>
        <position position="255"/>
    </location>
    <ligand>
        <name>S-adenosyl-L-methionine</name>
        <dbReference type="ChEBI" id="CHEBI:59789"/>
    </ligand>
</feature>
<evidence type="ECO:0000256" key="6">
    <source>
        <dbReference type="ARBA" id="ARBA00022691"/>
    </source>
</evidence>
<evidence type="ECO:0000259" key="12">
    <source>
        <dbReference type="PROSITE" id="PS51686"/>
    </source>
</evidence>
<comment type="subcellular location">
    <subcellularLocation>
        <location evidence="1">Nucleus</location>
        <location evidence="1">Nucleolus</location>
    </subcellularLocation>
</comment>
<evidence type="ECO:0000256" key="2">
    <source>
        <dbReference type="ARBA" id="ARBA00007494"/>
    </source>
</evidence>
<feature type="compositionally biased region" description="Acidic residues" evidence="11">
    <location>
        <begin position="409"/>
        <end position="421"/>
    </location>
</feature>
<keyword evidence="8" id="KW-0539">Nucleus</keyword>
<dbReference type="PANTHER" id="PTHR22807">
    <property type="entry name" value="NOP2 YEAST -RELATED NOL1/NOP2/FMU SUN DOMAIN-CONTAINING"/>
    <property type="match status" value="1"/>
</dbReference>
<keyword evidence="4 10" id="KW-0489">Methyltransferase</keyword>
<dbReference type="PANTHER" id="PTHR22807:SF30">
    <property type="entry name" value="28S RRNA (CYTOSINE(4447)-C(5))-METHYLTRANSFERASE-RELATED"/>
    <property type="match status" value="1"/>
</dbReference>
<name>A0A4Y7QJ45_9AGAM</name>
<dbReference type="InterPro" id="IPR023267">
    <property type="entry name" value="RCMT"/>
</dbReference>
<dbReference type="InterPro" id="IPR011023">
    <property type="entry name" value="Nop2p"/>
</dbReference>
<dbReference type="PRINTS" id="PR02008">
    <property type="entry name" value="RCMTFAMILY"/>
</dbReference>
<dbReference type="EMBL" id="ML170159">
    <property type="protein sequence ID" value="TDL27366.1"/>
    <property type="molecule type" value="Genomic_DNA"/>
</dbReference>
<feature type="binding site" evidence="10">
    <location>
        <begin position="187"/>
        <end position="193"/>
    </location>
    <ligand>
        <name>S-adenosyl-L-methionine</name>
        <dbReference type="ChEBI" id="CHEBI:59789"/>
    </ligand>
</feature>
<proteinExistence type="inferred from homology"/>
<dbReference type="InterPro" id="IPR054728">
    <property type="entry name" value="RsmB-like_ferredoxin"/>
</dbReference>
<dbReference type="Gene3D" id="3.40.50.150">
    <property type="entry name" value="Vaccinia Virus protein VP39"/>
    <property type="match status" value="1"/>
</dbReference>
<dbReference type="GO" id="GO:0009383">
    <property type="term" value="F:rRNA (cytosine-C5-)-methyltransferase activity"/>
    <property type="evidence" value="ECO:0007669"/>
    <property type="project" value="TreeGrafter"/>
</dbReference>
<gene>
    <name evidence="13" type="ORF">BD410DRAFT_714132</name>
</gene>
<evidence type="ECO:0000256" key="7">
    <source>
        <dbReference type="ARBA" id="ARBA00022884"/>
    </source>
</evidence>
<organism evidence="13 14">
    <name type="scientific">Rickenella mellea</name>
    <dbReference type="NCBI Taxonomy" id="50990"/>
    <lineage>
        <taxon>Eukaryota</taxon>
        <taxon>Fungi</taxon>
        <taxon>Dikarya</taxon>
        <taxon>Basidiomycota</taxon>
        <taxon>Agaricomycotina</taxon>
        <taxon>Agaricomycetes</taxon>
        <taxon>Hymenochaetales</taxon>
        <taxon>Rickenellaceae</taxon>
        <taxon>Rickenella</taxon>
    </lineage>
</organism>
<reference evidence="13 14" key="1">
    <citation type="submission" date="2018-06" db="EMBL/GenBank/DDBJ databases">
        <title>A transcriptomic atlas of mushroom development highlights an independent origin of complex multicellularity.</title>
        <authorList>
            <consortium name="DOE Joint Genome Institute"/>
            <person name="Krizsan K."/>
            <person name="Almasi E."/>
            <person name="Merenyi Z."/>
            <person name="Sahu N."/>
            <person name="Viragh M."/>
            <person name="Koszo T."/>
            <person name="Mondo S."/>
            <person name="Kiss B."/>
            <person name="Balint B."/>
            <person name="Kues U."/>
            <person name="Barry K."/>
            <person name="Hegedus J.C."/>
            <person name="Henrissat B."/>
            <person name="Johnson J."/>
            <person name="Lipzen A."/>
            <person name="Ohm R."/>
            <person name="Nagy I."/>
            <person name="Pangilinan J."/>
            <person name="Yan J."/>
            <person name="Xiong Y."/>
            <person name="Grigoriev I.V."/>
            <person name="Hibbett D.S."/>
            <person name="Nagy L.G."/>
        </authorList>
    </citation>
    <scope>NUCLEOTIDE SEQUENCE [LARGE SCALE GENOMIC DNA]</scope>
    <source>
        <strain evidence="13 14">SZMC22713</strain>
    </source>
</reference>
<feature type="binding site" evidence="10">
    <location>
        <position position="238"/>
    </location>
    <ligand>
        <name>S-adenosyl-L-methionine</name>
        <dbReference type="ChEBI" id="CHEBI:59789"/>
    </ligand>
</feature>
<dbReference type="AlphaFoldDB" id="A0A4Y7QJ45"/>
<feature type="active site" description="Nucleophile" evidence="10">
    <location>
        <position position="312"/>
    </location>
</feature>
<dbReference type="OrthoDB" id="427002at2759"/>
<dbReference type="PROSITE" id="PS51686">
    <property type="entry name" value="SAM_MT_RSMB_NOP"/>
    <property type="match status" value="1"/>
</dbReference>
<dbReference type="GO" id="GO:0000470">
    <property type="term" value="P:maturation of LSU-rRNA"/>
    <property type="evidence" value="ECO:0007669"/>
    <property type="project" value="TreeGrafter"/>
</dbReference>
<feature type="binding site" evidence="10">
    <location>
        <position position="211"/>
    </location>
    <ligand>
        <name>S-adenosyl-L-methionine</name>
        <dbReference type="ChEBI" id="CHEBI:59789"/>
    </ligand>
</feature>
<dbReference type="STRING" id="50990.A0A4Y7QJ45"/>
<dbReference type="Pfam" id="PF22458">
    <property type="entry name" value="RsmF-B_ferredox"/>
    <property type="match status" value="1"/>
</dbReference>
<dbReference type="Pfam" id="PF01189">
    <property type="entry name" value="Methyltr_RsmB-F"/>
    <property type="match status" value="1"/>
</dbReference>
<keyword evidence="7 10" id="KW-0694">RNA-binding</keyword>
<dbReference type="PROSITE" id="PS01153">
    <property type="entry name" value="NOL1_NOP2_SUN"/>
    <property type="match status" value="1"/>
</dbReference>
<evidence type="ECO:0000256" key="10">
    <source>
        <dbReference type="PROSITE-ProRule" id="PRU01023"/>
    </source>
</evidence>
<dbReference type="NCBIfam" id="TIGR00446">
    <property type="entry name" value="nop2p"/>
    <property type="match status" value="1"/>
</dbReference>
<keyword evidence="14" id="KW-1185">Reference proteome</keyword>
<evidence type="ECO:0000256" key="9">
    <source>
        <dbReference type="ARBA" id="ARBA00082314"/>
    </source>
</evidence>
<accession>A0A4Y7QJ45</accession>
<protein>
    <recommendedName>
        <fullName evidence="9">Nucleolar protein 2</fullName>
    </recommendedName>
</protein>
<dbReference type="InterPro" id="IPR049560">
    <property type="entry name" value="MeTrfase_RsmB-F_NOP2_cat"/>
</dbReference>
<dbReference type="Gene3D" id="3.30.70.1170">
    <property type="entry name" value="Sun protein, domain 3"/>
    <property type="match status" value="1"/>
</dbReference>
<evidence type="ECO:0000256" key="11">
    <source>
        <dbReference type="SAM" id="MobiDB-lite"/>
    </source>
</evidence>
<feature type="domain" description="SAM-dependent MTase RsmB/NOP-type" evidence="12">
    <location>
        <begin position="95"/>
        <end position="383"/>
    </location>
</feature>
<dbReference type="SUPFAM" id="SSF53335">
    <property type="entry name" value="S-adenosyl-L-methionine-dependent methyltransferases"/>
    <property type="match status" value="1"/>
</dbReference>
<feature type="region of interest" description="Disordered" evidence="11">
    <location>
        <begin position="397"/>
        <end position="454"/>
    </location>
</feature>
<sequence>MDELGDADGELFQLPTAEEREASKANGGTDILDIQRRMQMCVRVLGNFKKLAANGRSRSEYIEQLLADIGSYYGYNDFLAEKLFQLFPVSEAIDFFEANEVPRPVTIRTNTLRTRRRDLAQALINRGVNLEPIGKWTNVGLQVFESTVPIGATPEYLAGHYMLQAASSFLPVIALSPQPNERILDMASAPGGKATYISALMQNTGVVFANDSNKARTKSLSANVHRLGCKNVVISAYDGREFPKVMGGFDRVLLDAPCSGTGVISKDPSVKINKSFRDFTLLSHLQKQLVLCAIDSVNPESRTGGYVVYSTCSVTVEENEAVVDYALRKRPNIKLVDTGLEFGREGYTKYRGKVFSDKLSLTKRFYPHVHNMDGFFVAKFKVEKRFKIANHDEKDVRSKTGITSAEGEQGGDGDNVFDSDEDKPYLEENKRRRMKAKGLRVPPRVSTQLLAPSA</sequence>
<dbReference type="Proteomes" id="UP000294933">
    <property type="component" value="Unassembled WGS sequence"/>
</dbReference>
<dbReference type="GO" id="GO:0003723">
    <property type="term" value="F:RNA binding"/>
    <property type="evidence" value="ECO:0007669"/>
    <property type="project" value="UniProtKB-UniRule"/>
</dbReference>
<evidence type="ECO:0000256" key="1">
    <source>
        <dbReference type="ARBA" id="ARBA00004604"/>
    </source>
</evidence>
<keyword evidence="3" id="KW-0690">Ribosome biogenesis</keyword>
<evidence type="ECO:0000256" key="8">
    <source>
        <dbReference type="ARBA" id="ARBA00023242"/>
    </source>
</evidence>
<evidence type="ECO:0000256" key="5">
    <source>
        <dbReference type="ARBA" id="ARBA00022679"/>
    </source>
</evidence>
<keyword evidence="5 10" id="KW-0808">Transferase</keyword>
<comment type="similarity">
    <text evidence="2 10">Belongs to the class I-like SAM-binding methyltransferase superfamily. RsmB/NOP family.</text>
</comment>
<dbReference type="GO" id="GO:0070475">
    <property type="term" value="P:rRNA base methylation"/>
    <property type="evidence" value="ECO:0007669"/>
    <property type="project" value="TreeGrafter"/>
</dbReference>
<dbReference type="GO" id="GO:0005730">
    <property type="term" value="C:nucleolus"/>
    <property type="evidence" value="ECO:0007669"/>
    <property type="project" value="UniProtKB-SubCell"/>
</dbReference>
<evidence type="ECO:0000313" key="14">
    <source>
        <dbReference type="Proteomes" id="UP000294933"/>
    </source>
</evidence>